<feature type="compositionally biased region" description="Basic and acidic residues" evidence="1">
    <location>
        <begin position="1731"/>
        <end position="1747"/>
    </location>
</feature>
<sequence length="2164" mass="225440">MGGTAGVPGSARGSRAPHGNPRWSGWRLPPLHPLIPLMLIPVISAAAALSQSERWPLATSLPWGDLDTWNSATSDLQLLDLLHQTQPQLWGSPNSMGDEDVFEWGPTMTMSPPLSSSSSLVAAAEDAAVISEAAGILSLSLSAAPSAEVLTSSLPSSSSWTLLPSSSSSRHEGGATRVVTESQDLPSSSLVFSPPHHSSPPPEETTAGSAAYRDIAPSLTPLVAFTSSAFSSHPELPTSSSPRGSPSLALLVSDAHESESFAEETPSPRPTSSDLFPLAASEGGRALSGSSELHSSLVIAADLADPRRNSEPAVSSLVESSAALLGTDLAEGVAPGHGPILASSYAAPARPPPASTVGRTPREGIPASSWPSPSLPSPPSSLASLPHPSRDILPATADIPTSQGPLRSSRPPLLSSMPGDSELFSSTASSSSSSPSSPPQPSPSVETAAQDSGTPLSVTWTPALPASAGAAVSGSVGSDADLLASRRPPSLTTGMEATAFVSSSAPSMSFASAVGSSGRGPRGTVTTQPMSSAARIEALPLSSQAPAPVAEESAALSPVPKSTRVTTTSPMVMMTTTTMMMMLTGAASLSIGATPSPVLSEPSESSQLPDIFGKIDGSGLTSSLTSSFFSPTFFFSSSLPSPSSLSPLPSSSVLLQQDLPFASPLPLTSPVASTSIIVNREPPLSSISTSFSTSSFFSSSSSTSSSLLTSSGLVASSSSVPFPTPRASVVTTALPATEASSLPARGTVTSATIGPTASSPPPPLPPTMTLTLTFAPAMTTAEFVTSGPLGPTVPTTTQIPTPTLMMSTVPTTTQVPTPTSMMATVPTTTKISTPTSMMSTVPTTTQVPTPTSMMSTVPTTTQVPTPTSMMSPVPTTTVPTTTQIPTPTSMMSMVPATTQIPTPTSMMSMVPATTQIPTPTPMMSPVPTTTQIPTPTPMMSPVPATTQIPTPTPMMSTVPATTQIPTPTPMMSSVPATTQIPTPTPMMSSVPATTQIPTPTPMMSSVPATTLIPTPTPTTPAVPATTLTPTVPTDPPGTLNCNVTEALWVTTGVTVSAGTDPLSRGFREGVADGLARAVRGALGEGDAVVQVEAILKASSRGADVWDVSYVTVVGSQALTAWAVSGSLARYGSMRVAWELKSHGVTGVTDPPGYPHLSYPTLFQVTTALALVKDDIRFCGFVQALEARLARAFAAAWALRDPAPSPSTPTPTLAPGIVTAQVLSAERVPPLSLDVTLTYVVAVAGREGAPLNGSEAAEVIRLLPAALLGFYLGYPPTTLAEPVEYPILDTSARTRQLWVLTVLLDVTDATLRDVRGFAADMERRLASLYARAERDAAPSSRRTRRAATNGRFTVQVVNASRGVGGGDRADVVHYARLDGRDLPALDAVALLASVSQQTAALALGRRVLSLAAPVMQLMSPSQAPVGGAGSLWIIAAVVVPAALALALSSVLYWKLCRSNRMDFKADTMSRIHRAKSVQGFDYAKKTIGSDLRIDQEVATPVKVMAGVSRSPSVAKETPSSRSHTPQRNKLRGKNGRVEPSDTESELSAGRGDTGVSPGSHETPLRNGRLGSEWSVRSSSLLDDSGRAGGGVTWPARGGSRDTSRSRSRSRSHSRARTHAQRQPPIQLISLRPLPDTREPARPPLSPRSPPPLSPRSPPPRSPRSPPSRSPRSPQQTPPITPAARDAQKMELATRAPDSTLEQQQQQKRKKRRREKAQGQASAGDGSARRRSARDDSARRAQREIDRVLDPASLLPDVFVEPRGTRARGSRRRRRAGAERSDTDQEQLLPSDNDGSSRPLTNAAYASEADTASSENAVTAPATAGSPSDPASSEATPPPASPRGGHFDHQQQQHQQHQHNQSHHGQHPADNYQQHHRHGAGMALPAFAAQDGGPGALWVVQDGAALPASNGGSGSALWASHPKPSGRTHQDYSLHDLQQHYRHPHQHQHHQHQQQQHQQQHILPGLQASLPAYSSQPPLLAAQAGPHHQAGAVGYLQASAYPREFTRSARGVMALDPGLAATTTRHHTSHGALEVKELPGTYPSPSPGVGRRGDVTWLPYHQDGATALYPAHPHQPGFPDGGYHRPPPPPPTSQSAEALLRAGPGPPSLLASRAMEGRRVGHAGHPPGPPPPPPSQPTASLIRSIREELARLSGRHTDVREFRASS</sequence>
<dbReference type="InterPro" id="IPR024606">
    <property type="entry name" value="KIAA1549"/>
</dbReference>
<dbReference type="PANTHER" id="PTHR21590">
    <property type="entry name" value="SEA DOMAIN-CONTAINING PROTEIN"/>
    <property type="match status" value="1"/>
</dbReference>
<feature type="compositionally biased region" description="Low complexity" evidence="1">
    <location>
        <begin position="185"/>
        <end position="196"/>
    </location>
</feature>
<feature type="region of interest" description="Disordered" evidence="1">
    <location>
        <begin position="344"/>
        <end position="461"/>
    </location>
</feature>
<evidence type="ECO:0000313" key="3">
    <source>
        <dbReference type="RefSeq" id="XP_032805284.1"/>
    </source>
</evidence>
<feature type="region of interest" description="Disordered" evidence="1">
    <location>
        <begin position="254"/>
        <end position="291"/>
    </location>
</feature>
<dbReference type="RefSeq" id="XP_032805284.1">
    <property type="nucleotide sequence ID" value="XM_032949393.1"/>
</dbReference>
<protein>
    <submittedName>
        <fullName evidence="3">Mucin-17-like isoform X3</fullName>
    </submittedName>
</protein>
<feature type="compositionally biased region" description="Polar residues" evidence="1">
    <location>
        <begin position="445"/>
        <end position="460"/>
    </location>
</feature>
<feature type="region of interest" description="Disordered" evidence="1">
    <location>
        <begin position="1"/>
        <end position="23"/>
    </location>
</feature>
<proteinExistence type="predicted"/>
<dbReference type="PANTHER" id="PTHR21590:SF6">
    <property type="entry name" value="SEA DOMAIN-CONTAINING PROTEIN"/>
    <property type="match status" value="1"/>
</dbReference>
<feature type="compositionally biased region" description="Basic residues" evidence="1">
    <location>
        <begin position="1854"/>
        <end position="1864"/>
    </location>
</feature>
<gene>
    <name evidence="3" type="primary">LOC116940080</name>
</gene>
<feature type="compositionally biased region" description="Low complexity" evidence="1">
    <location>
        <begin position="405"/>
        <end position="416"/>
    </location>
</feature>
<feature type="compositionally biased region" description="Basic residues" evidence="1">
    <location>
        <begin position="1604"/>
        <end position="1618"/>
    </location>
</feature>
<feature type="region of interest" description="Disordered" evidence="1">
    <location>
        <begin position="510"/>
        <end position="531"/>
    </location>
</feature>
<keyword evidence="2" id="KW-1185">Reference proteome</keyword>
<feature type="compositionally biased region" description="Basic residues" evidence="1">
    <location>
        <begin position="1763"/>
        <end position="1773"/>
    </location>
</feature>
<feature type="region of interest" description="Disordered" evidence="1">
    <location>
        <begin position="1507"/>
        <end position="1875"/>
    </location>
</feature>
<feature type="region of interest" description="Disordered" evidence="1">
    <location>
        <begin position="2064"/>
        <end position="2137"/>
    </location>
</feature>
<organism evidence="2 3">
    <name type="scientific">Petromyzon marinus</name>
    <name type="common">Sea lamprey</name>
    <dbReference type="NCBI Taxonomy" id="7757"/>
    <lineage>
        <taxon>Eukaryota</taxon>
        <taxon>Metazoa</taxon>
        <taxon>Chordata</taxon>
        <taxon>Craniata</taxon>
        <taxon>Vertebrata</taxon>
        <taxon>Cyclostomata</taxon>
        <taxon>Hyperoartia</taxon>
        <taxon>Petromyzontiformes</taxon>
        <taxon>Petromyzontidae</taxon>
        <taxon>Petromyzon</taxon>
    </lineage>
</organism>
<evidence type="ECO:0000313" key="2">
    <source>
        <dbReference type="Proteomes" id="UP001318040"/>
    </source>
</evidence>
<feature type="compositionally biased region" description="Basic residues" evidence="1">
    <location>
        <begin position="1938"/>
        <end position="1950"/>
    </location>
</feature>
<feature type="compositionally biased region" description="Pro residues" evidence="1">
    <location>
        <begin position="1640"/>
        <end position="1667"/>
    </location>
</feature>
<dbReference type="Proteomes" id="UP001318040">
    <property type="component" value="Chromosome 7"/>
</dbReference>
<feature type="compositionally biased region" description="Basic residues" evidence="1">
    <location>
        <begin position="1523"/>
        <end position="1533"/>
    </location>
</feature>
<feature type="compositionally biased region" description="Pro residues" evidence="1">
    <location>
        <begin position="2124"/>
        <end position="2134"/>
    </location>
</feature>
<feature type="region of interest" description="Disordered" evidence="1">
    <location>
        <begin position="831"/>
        <end position="889"/>
    </location>
</feature>
<feature type="region of interest" description="Disordered" evidence="1">
    <location>
        <begin position="741"/>
        <end position="764"/>
    </location>
</feature>
<feature type="compositionally biased region" description="Low complexity" evidence="1">
    <location>
        <begin position="425"/>
        <end position="435"/>
    </location>
</feature>
<accession>A0AAJ7STN5</accession>
<feature type="region of interest" description="Disordered" evidence="1">
    <location>
        <begin position="543"/>
        <end position="564"/>
    </location>
</feature>
<evidence type="ECO:0000256" key="1">
    <source>
        <dbReference type="SAM" id="MobiDB-lite"/>
    </source>
</evidence>
<feature type="compositionally biased region" description="Basic and acidic residues" evidence="1">
    <location>
        <begin position="1926"/>
        <end position="1937"/>
    </location>
</feature>
<feature type="compositionally biased region" description="Polar residues" evidence="1">
    <location>
        <begin position="1784"/>
        <end position="1798"/>
    </location>
</feature>
<feature type="compositionally biased region" description="Low complexity" evidence="1">
    <location>
        <begin position="1824"/>
        <end position="1833"/>
    </location>
</feature>
<dbReference type="Pfam" id="PF12877">
    <property type="entry name" value="KIAA1549"/>
    <property type="match status" value="1"/>
</dbReference>
<reference evidence="3" key="1">
    <citation type="submission" date="2025-08" db="UniProtKB">
        <authorList>
            <consortium name="RefSeq"/>
        </authorList>
    </citation>
    <scope>IDENTIFICATION</scope>
    <source>
        <tissue evidence="3">Sperm</tissue>
    </source>
</reference>
<feature type="compositionally biased region" description="Low complexity" evidence="1">
    <location>
        <begin position="154"/>
        <end position="168"/>
    </location>
</feature>
<name>A0AAJ7STN5_PETMA</name>
<feature type="region of interest" description="Disordered" evidence="1">
    <location>
        <begin position="1907"/>
        <end position="1959"/>
    </location>
</feature>
<feature type="region of interest" description="Disordered" evidence="1">
    <location>
        <begin position="154"/>
        <end position="208"/>
    </location>
</feature>